<dbReference type="STRING" id="675864.SAMN04489747_0333"/>
<accession>A0A1G6SHH8</accession>
<gene>
    <name evidence="2" type="ORF">SAMN04489747_0333</name>
</gene>
<reference evidence="2 3" key="1">
    <citation type="submission" date="2016-10" db="EMBL/GenBank/DDBJ databases">
        <authorList>
            <person name="de Groot N.N."/>
        </authorList>
    </citation>
    <scope>NUCLEOTIDE SEQUENCE [LARGE SCALE GENOMIC DNA]</scope>
    <source>
        <strain evidence="2 3">MON 2.2</strain>
    </source>
</reference>
<evidence type="ECO:0000259" key="1">
    <source>
        <dbReference type="PROSITE" id="PS51704"/>
    </source>
</evidence>
<dbReference type="Proteomes" id="UP000198546">
    <property type="component" value="Chromosome i"/>
</dbReference>
<dbReference type="Gene3D" id="3.20.20.190">
    <property type="entry name" value="Phosphatidylinositol (PI) phosphodiesterase"/>
    <property type="match status" value="1"/>
</dbReference>
<dbReference type="EMBL" id="LT629688">
    <property type="protein sequence ID" value="SDD16400.1"/>
    <property type="molecule type" value="Genomic_DNA"/>
</dbReference>
<feature type="domain" description="GP-PDE" evidence="1">
    <location>
        <begin position="7"/>
        <end position="260"/>
    </location>
</feature>
<dbReference type="Pfam" id="PF03009">
    <property type="entry name" value="GDPD"/>
    <property type="match status" value="1"/>
</dbReference>
<dbReference type="OrthoDB" id="9758957at2"/>
<protein>
    <submittedName>
        <fullName evidence="2">Glycerophosphoryl diester phosphodiesterase</fullName>
    </submittedName>
</protein>
<sequence length="267" mass="29162">MTGQAAIEVVAHRGSSAVHPESTRAAYRAAVELARRTGHRVELEGDVHFSADDQLVVLHDLTLRRTGGRPDAVAELTVAELKQVDVGSWKVPDPTPEQRELITFAELLDLVAGARDEGVDVGLAVETKHPTARGLDVDRRALEQLADRGWTRPGAPVRMISFEPRAVALAGKLAPALRRSLLVEKDLGPWADGHLPEGVDTVGVDHRLAERHPGWVDRLLARGHRLHLWTVNDTEAMRRWLDRGATGLTTDHPDRALAVVHGDPVPS</sequence>
<dbReference type="PROSITE" id="PS51704">
    <property type="entry name" value="GP_PDE"/>
    <property type="match status" value="1"/>
</dbReference>
<dbReference type="SUPFAM" id="SSF51695">
    <property type="entry name" value="PLC-like phosphodiesterases"/>
    <property type="match status" value="1"/>
</dbReference>
<dbReference type="RefSeq" id="WP_090590009.1">
    <property type="nucleotide sequence ID" value="NZ_LT629688.1"/>
</dbReference>
<evidence type="ECO:0000313" key="2">
    <source>
        <dbReference type="EMBL" id="SDD16400.1"/>
    </source>
</evidence>
<dbReference type="AlphaFoldDB" id="A0A1G6SHH8"/>
<dbReference type="PANTHER" id="PTHR46211">
    <property type="entry name" value="GLYCEROPHOSPHORYL DIESTER PHOSPHODIESTERASE"/>
    <property type="match status" value="1"/>
</dbReference>
<dbReference type="PANTHER" id="PTHR46211:SF1">
    <property type="entry name" value="GLYCEROPHOSPHODIESTER PHOSPHODIESTERASE, CYTOPLASMIC"/>
    <property type="match status" value="1"/>
</dbReference>
<keyword evidence="3" id="KW-1185">Reference proteome</keyword>
<name>A0A1G6SHH8_9ACTN</name>
<organism evidence="2 3">
    <name type="scientific">Auraticoccus monumenti</name>
    <dbReference type="NCBI Taxonomy" id="675864"/>
    <lineage>
        <taxon>Bacteria</taxon>
        <taxon>Bacillati</taxon>
        <taxon>Actinomycetota</taxon>
        <taxon>Actinomycetes</taxon>
        <taxon>Propionibacteriales</taxon>
        <taxon>Propionibacteriaceae</taxon>
        <taxon>Auraticoccus</taxon>
    </lineage>
</organism>
<proteinExistence type="predicted"/>
<dbReference type="GO" id="GO:0008081">
    <property type="term" value="F:phosphoric diester hydrolase activity"/>
    <property type="evidence" value="ECO:0007669"/>
    <property type="project" value="InterPro"/>
</dbReference>
<dbReference type="GO" id="GO:0006629">
    <property type="term" value="P:lipid metabolic process"/>
    <property type="evidence" value="ECO:0007669"/>
    <property type="project" value="InterPro"/>
</dbReference>
<dbReference type="InterPro" id="IPR017946">
    <property type="entry name" value="PLC-like_Pdiesterase_TIM-brl"/>
</dbReference>
<dbReference type="InterPro" id="IPR030395">
    <property type="entry name" value="GP_PDE_dom"/>
</dbReference>
<evidence type="ECO:0000313" key="3">
    <source>
        <dbReference type="Proteomes" id="UP000198546"/>
    </source>
</evidence>